<protein>
    <submittedName>
        <fullName evidence="5">Photosystem II stability/assembly factor-like uncharacterized protein</fullName>
    </submittedName>
</protein>
<dbReference type="Pfam" id="PF18962">
    <property type="entry name" value="Por_Secre_tail"/>
    <property type="match status" value="1"/>
</dbReference>
<accession>A0A846QWX7</accession>
<dbReference type="PANTHER" id="PTHR43739">
    <property type="entry name" value="XYLOGLUCANASE (EUROFUNG)"/>
    <property type="match status" value="1"/>
</dbReference>
<dbReference type="InterPro" id="IPR015943">
    <property type="entry name" value="WD40/YVTN_repeat-like_dom_sf"/>
</dbReference>
<dbReference type="GO" id="GO:0007155">
    <property type="term" value="P:cell adhesion"/>
    <property type="evidence" value="ECO:0007669"/>
    <property type="project" value="InterPro"/>
</dbReference>
<dbReference type="EMBL" id="JAATJJ010000003">
    <property type="protein sequence ID" value="NJB72851.1"/>
    <property type="molecule type" value="Genomic_DNA"/>
</dbReference>
<feature type="domain" description="Secretion system C-terminal sorting" evidence="4">
    <location>
        <begin position="1345"/>
        <end position="1419"/>
    </location>
</feature>
<evidence type="ECO:0000313" key="5">
    <source>
        <dbReference type="EMBL" id="NJB72851.1"/>
    </source>
</evidence>
<comment type="caution">
    <text evidence="5">The sequence shown here is derived from an EMBL/GenBank/DDBJ whole genome shotgun (WGS) entry which is preliminary data.</text>
</comment>
<sequence length="1421" mass="154727">MIRKVLLVCFFISSFSYAQFNEGAPWMNDLEKNKSTASKSSKPSYSIYEISEAFHKYWLGKDSSKKGSGYKPYMRWENYWMNYVDQDGHLPSSEQLWNAWKSKSNNIAGKAVNPTSDWSIVGPESHGFFPGQLPGQGRVNAIAVDPNDENVWYVGAPAGGIWKSTDAGSTWISLFDNFLQIGVSGIAIDPNDSNIIYIATGDDDASDSYSIGVFKSIDGGASWNETGLNPSNTTVNTLMNEIVIDPSNSDILWVGTNGGLLKSIDGGDTWETKRNGNIKDFKLKPDNSSVIYAVSNSNFYRSVNGGDDFTEITDNLPSSSGRLVLGVSAANPEVVYILSADVSSNDFAYQGLYKSIDGGTTFVESPNTIDILESSQAWFDLALEVSPTNEDELYIGCLNIWKSTNGGNSFSQLNEWFLNTPSYTHADIHTLKIFNGKLYCGSDGGIYVSEDNGATFTDYTAGIAISQLYRISVSPQDSNKIIGGFQDNGGLLYNNGEWNSYHGGDGMDNVIDPGNNKLLYGFMQFGQNLFISLNSGQSVTSVSAPNDASQGNWITPLAIDSEGDVFAGYDAVYKLVGSGWEKWSNGFSNGNIEDLEIDPNNPMIMYAADDNFIFRSDNGGTSFSFLPQLDSEISDIAINNNDSNIIYVVTSNRVGTPLGQQTTQRGVFKVTVDGSNTTFEDITLNLPTDQAYFAIVHQGRHPDNPIYVATSLGVYRLDDTLTEWEDYFTGLPNTAYSDLEISLDDELITASTYGRGVWQSPIPVQLPDADIRLLSVTPTANSVFCGQVNSEILVENTGLNPVTEIDITYSINEGTDQVMNWTGTLNAEETTTIDLGVLNISEFGKIVLNVTASAPNDAFSDNNTLNTLFFNNDYGLGGTINTFETANETLIAYNEGDEDNSVWEKGIPSGAILNEAGSGTNVYATILDGNHPDATKGILMSNCYEMANILAPVLKFNMAYDLEENWDIVYVQYSIDEGNTWNVLGNINSQPNWYTSDRTNISSGDDDDCQNCPGAQWTGTNATITEYAYDFTANANNGEVDLTNEPNVLFRIVFHSDAFVTQEGVVIDDFVIEGFQDDDDDDNDGVLDVDDNCPLSSNANQLDTDGDGDGDACDTDDDDDGILDVEDICPLIANPNQEDFDGDGIGDICDDDIDNDGVPNNLDLCPDTPSNSVVDVNGCIVFSLPVTNFTVLAIGESCISSNNGSIQIDAVENLNYTATLSDGVSDVVNTFTTTTLFENLTAGAYTLCLTVDGQTGYESCRDIIIGQPDALSVSSKVSSLKSEVTLNLEGGKSYTINLNNEIYATSESEITLSLSKVENTLSVKTDQDCQGIYEETIILDSGVFIYPNPIESGNMTIYLGESSWNEVELSLYTVHGATIFSKAHSVIDNRIKFSVDALPHGVYLLNLKTDKTLTNYKIIRK</sequence>
<feature type="chain" id="PRO_5032487321" evidence="3">
    <location>
        <begin position="19"/>
        <end position="1421"/>
    </location>
</feature>
<dbReference type="PROSITE" id="PS00018">
    <property type="entry name" value="EF_HAND_1"/>
    <property type="match status" value="1"/>
</dbReference>
<dbReference type="InterPro" id="IPR028974">
    <property type="entry name" value="TSP_type-3_rpt"/>
</dbReference>
<dbReference type="RefSeq" id="WP_167966446.1">
    <property type="nucleotide sequence ID" value="NZ_JAATJJ010000003.1"/>
</dbReference>
<evidence type="ECO:0000259" key="4">
    <source>
        <dbReference type="Pfam" id="PF18962"/>
    </source>
</evidence>
<dbReference type="GO" id="GO:0010411">
    <property type="term" value="P:xyloglucan metabolic process"/>
    <property type="evidence" value="ECO:0007669"/>
    <property type="project" value="TreeGrafter"/>
</dbReference>
<dbReference type="InterPro" id="IPR026444">
    <property type="entry name" value="Secre_tail"/>
</dbReference>
<evidence type="ECO:0000256" key="2">
    <source>
        <dbReference type="SAM" id="MobiDB-lite"/>
    </source>
</evidence>
<dbReference type="NCBIfam" id="TIGR04183">
    <property type="entry name" value="Por_Secre_tail"/>
    <property type="match status" value="1"/>
</dbReference>
<dbReference type="PROSITE" id="PS51234">
    <property type="entry name" value="TSP3"/>
    <property type="match status" value="2"/>
</dbReference>
<dbReference type="CDD" id="cd15482">
    <property type="entry name" value="Sialidase_non-viral"/>
    <property type="match status" value="2"/>
</dbReference>
<dbReference type="InterPro" id="IPR017897">
    <property type="entry name" value="Thrombospondin_3_rpt"/>
</dbReference>
<evidence type="ECO:0000256" key="1">
    <source>
        <dbReference type="ARBA" id="ARBA00022729"/>
    </source>
</evidence>
<dbReference type="Gene3D" id="2.60.120.260">
    <property type="entry name" value="Galactose-binding domain-like"/>
    <property type="match status" value="1"/>
</dbReference>
<organism evidence="5 6">
    <name type="scientific">Saonia flava</name>
    <dbReference type="NCBI Taxonomy" id="523696"/>
    <lineage>
        <taxon>Bacteria</taxon>
        <taxon>Pseudomonadati</taxon>
        <taxon>Bacteroidota</taxon>
        <taxon>Flavobacteriia</taxon>
        <taxon>Flavobacteriales</taxon>
        <taxon>Flavobacteriaceae</taxon>
        <taxon>Saonia</taxon>
    </lineage>
</organism>
<dbReference type="Gene3D" id="4.10.1080.10">
    <property type="entry name" value="TSP type-3 repeat"/>
    <property type="match status" value="1"/>
</dbReference>
<dbReference type="InterPro" id="IPR052025">
    <property type="entry name" value="Xyloglucanase_GH74"/>
</dbReference>
<keyword evidence="1 3" id="KW-0732">Signal</keyword>
<feature type="region of interest" description="Disordered" evidence="2">
    <location>
        <begin position="1095"/>
        <end position="1117"/>
    </location>
</feature>
<dbReference type="GO" id="GO:0005509">
    <property type="term" value="F:calcium ion binding"/>
    <property type="evidence" value="ECO:0007669"/>
    <property type="project" value="InterPro"/>
</dbReference>
<proteinExistence type="predicted"/>
<dbReference type="InterPro" id="IPR018247">
    <property type="entry name" value="EF_Hand_1_Ca_BS"/>
</dbReference>
<evidence type="ECO:0000256" key="3">
    <source>
        <dbReference type="SAM" id="SignalP"/>
    </source>
</evidence>
<reference evidence="5 6" key="1">
    <citation type="submission" date="2020-03" db="EMBL/GenBank/DDBJ databases">
        <title>Genomic Encyclopedia of Type Strains, Phase IV (KMG-IV): sequencing the most valuable type-strain genomes for metagenomic binning, comparative biology and taxonomic classification.</title>
        <authorList>
            <person name="Goeker M."/>
        </authorList>
    </citation>
    <scope>NUCLEOTIDE SEQUENCE [LARGE SCALE GENOMIC DNA]</scope>
    <source>
        <strain evidence="5 6">DSM 29762</strain>
    </source>
</reference>
<dbReference type="InterPro" id="IPR003367">
    <property type="entry name" value="Thrombospondin_3-like_rpt"/>
</dbReference>
<dbReference type="PANTHER" id="PTHR43739:SF5">
    <property type="entry name" value="EXO-ALPHA-SIALIDASE"/>
    <property type="match status" value="1"/>
</dbReference>
<gene>
    <name evidence="5" type="ORF">GGR42_003349</name>
</gene>
<dbReference type="SUPFAM" id="SSF110296">
    <property type="entry name" value="Oligoxyloglucan reducing end-specific cellobiohydrolase"/>
    <property type="match status" value="3"/>
</dbReference>
<dbReference type="Gene3D" id="2.130.10.10">
    <property type="entry name" value="YVTN repeat-like/Quinoprotein amine dehydrogenase"/>
    <property type="match status" value="3"/>
</dbReference>
<feature type="compositionally biased region" description="Acidic residues" evidence="2">
    <location>
        <begin position="1104"/>
        <end position="1117"/>
    </location>
</feature>
<feature type="signal peptide" evidence="3">
    <location>
        <begin position="1"/>
        <end position="18"/>
    </location>
</feature>
<dbReference type="Proteomes" id="UP000590442">
    <property type="component" value="Unassembled WGS sequence"/>
</dbReference>
<name>A0A846QWX7_9FLAO</name>
<dbReference type="SUPFAM" id="SSF103647">
    <property type="entry name" value="TSP type-3 repeat"/>
    <property type="match status" value="1"/>
</dbReference>
<keyword evidence="6" id="KW-1185">Reference proteome</keyword>
<evidence type="ECO:0000313" key="6">
    <source>
        <dbReference type="Proteomes" id="UP000590442"/>
    </source>
</evidence>
<dbReference type="Pfam" id="PF02412">
    <property type="entry name" value="TSP_3"/>
    <property type="match status" value="3"/>
</dbReference>